<comment type="caution">
    <text evidence="2">The sequence shown here is derived from an EMBL/GenBank/DDBJ whole genome shotgun (WGS) entry which is preliminary data.</text>
</comment>
<sequence length="65" mass="7073">MSSQQHTDARTADASAAPANRAERRARRAGKSAPSGTTASPRKNDQVRQSQVLAQPRFKGRRGNR</sequence>
<feature type="region of interest" description="Disordered" evidence="1">
    <location>
        <begin position="1"/>
        <end position="65"/>
    </location>
</feature>
<accession>A0A2P8EFJ0</accession>
<organism evidence="2 3">
    <name type="scientific">Haloactinopolyspora alba</name>
    <dbReference type="NCBI Taxonomy" id="648780"/>
    <lineage>
        <taxon>Bacteria</taxon>
        <taxon>Bacillati</taxon>
        <taxon>Actinomycetota</taxon>
        <taxon>Actinomycetes</taxon>
        <taxon>Jiangellales</taxon>
        <taxon>Jiangellaceae</taxon>
        <taxon>Haloactinopolyspora</taxon>
    </lineage>
</organism>
<keyword evidence="3" id="KW-1185">Reference proteome</keyword>
<evidence type="ECO:0000256" key="1">
    <source>
        <dbReference type="SAM" id="MobiDB-lite"/>
    </source>
</evidence>
<reference evidence="2 3" key="1">
    <citation type="submission" date="2018-03" db="EMBL/GenBank/DDBJ databases">
        <title>Genomic Encyclopedia of Archaeal and Bacterial Type Strains, Phase II (KMG-II): from individual species to whole genera.</title>
        <authorList>
            <person name="Goeker M."/>
        </authorList>
    </citation>
    <scope>NUCLEOTIDE SEQUENCE [LARGE SCALE GENOMIC DNA]</scope>
    <source>
        <strain evidence="2 3">DSM 45211</strain>
    </source>
</reference>
<protein>
    <submittedName>
        <fullName evidence="2">Uncharacterized protein</fullName>
    </submittedName>
</protein>
<evidence type="ECO:0000313" key="3">
    <source>
        <dbReference type="Proteomes" id="UP000243528"/>
    </source>
</evidence>
<feature type="compositionally biased region" description="Polar residues" evidence="1">
    <location>
        <begin position="34"/>
        <end position="53"/>
    </location>
</feature>
<name>A0A2P8EFJ0_9ACTN</name>
<dbReference type="EMBL" id="PYGE01000001">
    <property type="protein sequence ID" value="PSL08236.1"/>
    <property type="molecule type" value="Genomic_DNA"/>
</dbReference>
<dbReference type="RefSeq" id="WP_106535319.1">
    <property type="nucleotide sequence ID" value="NZ_ML142897.1"/>
</dbReference>
<gene>
    <name evidence="2" type="ORF">CLV30_101206</name>
</gene>
<proteinExistence type="predicted"/>
<dbReference type="AlphaFoldDB" id="A0A2P8EFJ0"/>
<evidence type="ECO:0000313" key="2">
    <source>
        <dbReference type="EMBL" id="PSL08236.1"/>
    </source>
</evidence>
<dbReference type="Proteomes" id="UP000243528">
    <property type="component" value="Unassembled WGS sequence"/>
</dbReference>